<dbReference type="PANTHER" id="PTHR33480">
    <property type="entry name" value="SET DOMAIN-CONTAINING PROTEIN-RELATED"/>
    <property type="match status" value="1"/>
</dbReference>
<protein>
    <submittedName>
        <fullName evidence="2">Uncharacterized protein</fullName>
    </submittedName>
</protein>
<evidence type="ECO:0000313" key="2">
    <source>
        <dbReference type="EMBL" id="SBS11720.1"/>
    </source>
</evidence>
<organism evidence="2">
    <name type="scientific">Nothobranchius rachovii</name>
    <name type="common">bluefin notho</name>
    <dbReference type="NCBI Taxonomy" id="451742"/>
    <lineage>
        <taxon>Eukaryota</taxon>
        <taxon>Metazoa</taxon>
        <taxon>Chordata</taxon>
        <taxon>Craniata</taxon>
        <taxon>Vertebrata</taxon>
        <taxon>Euteleostomi</taxon>
        <taxon>Actinopterygii</taxon>
        <taxon>Neopterygii</taxon>
        <taxon>Teleostei</taxon>
        <taxon>Neoteleostei</taxon>
        <taxon>Acanthomorphata</taxon>
        <taxon>Ovalentaria</taxon>
        <taxon>Atherinomorphae</taxon>
        <taxon>Cyprinodontiformes</taxon>
        <taxon>Nothobranchiidae</taxon>
        <taxon>Nothobranchius</taxon>
    </lineage>
</organism>
<dbReference type="EMBL" id="HAEH01021045">
    <property type="protein sequence ID" value="SBS11720.1"/>
    <property type="molecule type" value="Transcribed_RNA"/>
</dbReference>
<reference evidence="2" key="2">
    <citation type="submission" date="2016-06" db="EMBL/GenBank/DDBJ databases">
        <title>The genome of a short-lived fish provides insights into sex chromosome evolution and the genetic control of aging.</title>
        <authorList>
            <person name="Reichwald K."/>
            <person name="Felder M."/>
            <person name="Petzold A."/>
            <person name="Koch P."/>
            <person name="Groth M."/>
            <person name="Platzer M."/>
        </authorList>
    </citation>
    <scope>NUCLEOTIDE SEQUENCE</scope>
    <source>
        <tissue evidence="2">Brain</tissue>
    </source>
</reference>
<proteinExistence type="predicted"/>
<feature type="region of interest" description="Disordered" evidence="1">
    <location>
        <begin position="87"/>
        <end position="115"/>
    </location>
</feature>
<accession>A0A1A8RZY9</accession>
<dbReference type="AlphaFoldDB" id="A0A1A8RZY9"/>
<feature type="region of interest" description="Disordered" evidence="1">
    <location>
        <begin position="1"/>
        <end position="72"/>
    </location>
</feature>
<dbReference type="EMBL" id="HAEI01010158">
    <property type="protein sequence ID" value="SBS09822.1"/>
    <property type="molecule type" value="Transcribed_RNA"/>
</dbReference>
<dbReference type="PANTHER" id="PTHR33480:SF5">
    <property type="entry name" value="SI:DKEY-51D8.9"/>
    <property type="match status" value="1"/>
</dbReference>
<feature type="region of interest" description="Disordered" evidence="1">
    <location>
        <begin position="133"/>
        <end position="158"/>
    </location>
</feature>
<feature type="compositionally biased region" description="Polar residues" evidence="1">
    <location>
        <begin position="133"/>
        <end position="149"/>
    </location>
</feature>
<feature type="compositionally biased region" description="Polar residues" evidence="1">
    <location>
        <begin position="95"/>
        <end position="115"/>
    </location>
</feature>
<feature type="non-terminal residue" evidence="2">
    <location>
        <position position="1"/>
    </location>
</feature>
<evidence type="ECO:0000256" key="1">
    <source>
        <dbReference type="SAM" id="MobiDB-lite"/>
    </source>
</evidence>
<reference evidence="2" key="1">
    <citation type="submission" date="2016-05" db="EMBL/GenBank/DDBJ databases">
        <authorList>
            <person name="Lavstsen T."/>
            <person name="Jespersen J.S."/>
        </authorList>
    </citation>
    <scope>NUCLEOTIDE SEQUENCE</scope>
    <source>
        <tissue evidence="2">Brain</tissue>
    </source>
</reference>
<name>A0A1A8RZY9_9TELE</name>
<gene>
    <name evidence="2" type="primary">Nfu_g_1_010565</name>
</gene>
<sequence length="225" mass="25048">KDLQTPAAAEENEASPVPQMLNDGPIPDETYTQMKDLQTPAAAEENEASPVPQMLNDGPIPDETYTQTIHMEGPLAEDIEDVCMLGDKGSDDEVSMSSRQECTSISESQNQRVSATDVSMPEEGSEHEVSMSSLQECTSTPQVQNQTVSAKKREKQTAVKRSWTPEECAAVDKHLRRFIVRSQVPGKEECQRCITAAPEALRNRDWKAVKYYVKNHITALRRKVV</sequence>